<organism evidence="1 2">
    <name type="scientific">Rhamnusium bicolor</name>
    <dbReference type="NCBI Taxonomy" id="1586634"/>
    <lineage>
        <taxon>Eukaryota</taxon>
        <taxon>Metazoa</taxon>
        <taxon>Ecdysozoa</taxon>
        <taxon>Arthropoda</taxon>
        <taxon>Hexapoda</taxon>
        <taxon>Insecta</taxon>
        <taxon>Pterygota</taxon>
        <taxon>Neoptera</taxon>
        <taxon>Endopterygota</taxon>
        <taxon>Coleoptera</taxon>
        <taxon>Polyphaga</taxon>
        <taxon>Cucujiformia</taxon>
        <taxon>Chrysomeloidea</taxon>
        <taxon>Cerambycidae</taxon>
        <taxon>Lepturinae</taxon>
        <taxon>Rhagiini</taxon>
        <taxon>Rhamnusium</taxon>
    </lineage>
</organism>
<accession>A0AAV8ZLC6</accession>
<protein>
    <submittedName>
        <fullName evidence="1">Uncharacterized protein</fullName>
    </submittedName>
</protein>
<feature type="non-terminal residue" evidence="1">
    <location>
        <position position="1"/>
    </location>
</feature>
<dbReference type="InterPro" id="IPR012337">
    <property type="entry name" value="RNaseH-like_sf"/>
</dbReference>
<reference evidence="1" key="1">
    <citation type="journal article" date="2023" name="Insect Mol. Biol.">
        <title>Genome sequencing provides insights into the evolution of gene families encoding plant cell wall-degrading enzymes in longhorned beetles.</title>
        <authorList>
            <person name="Shin N.R."/>
            <person name="Okamura Y."/>
            <person name="Kirsch R."/>
            <person name="Pauchet Y."/>
        </authorList>
    </citation>
    <scope>NUCLEOTIDE SEQUENCE</scope>
    <source>
        <strain evidence="1">RBIC_L_NR</strain>
    </source>
</reference>
<evidence type="ECO:0000313" key="2">
    <source>
        <dbReference type="Proteomes" id="UP001162156"/>
    </source>
</evidence>
<name>A0AAV8ZLC6_9CUCU</name>
<dbReference type="PANTHER" id="PTHR45749:SF23">
    <property type="entry name" value="ZINC FINGER MYM-TYPE PROTEIN 1-LIKE"/>
    <property type="match status" value="1"/>
</dbReference>
<dbReference type="AlphaFoldDB" id="A0AAV8ZLC6"/>
<sequence>YVPCAAHSLNLVGSCPVESVTEAVDSFSTLQELYNFFTISTHHWEIFMQRTNLRVKSLSQTRWSARHDACYALEKEWSAIIDALEFIAESSDEKPTTRSEATGLQRKLQHLETEILVIVWNVILDRFNAASKKLQESQADLSSVVQIYSSLALFLQDMRDR</sequence>
<gene>
    <name evidence="1" type="ORF">NQ314_003623</name>
</gene>
<keyword evidence="2" id="KW-1185">Reference proteome</keyword>
<proteinExistence type="predicted"/>
<evidence type="ECO:0000313" key="1">
    <source>
        <dbReference type="EMBL" id="KAJ8966295.1"/>
    </source>
</evidence>
<comment type="caution">
    <text evidence="1">The sequence shown here is derived from an EMBL/GenBank/DDBJ whole genome shotgun (WGS) entry which is preliminary data.</text>
</comment>
<dbReference type="SUPFAM" id="SSF53098">
    <property type="entry name" value="Ribonuclease H-like"/>
    <property type="match status" value="1"/>
</dbReference>
<dbReference type="PANTHER" id="PTHR45749">
    <property type="match status" value="1"/>
</dbReference>
<dbReference type="Proteomes" id="UP001162156">
    <property type="component" value="Unassembled WGS sequence"/>
</dbReference>
<dbReference type="EMBL" id="JANEYF010001030">
    <property type="protein sequence ID" value="KAJ8966295.1"/>
    <property type="molecule type" value="Genomic_DNA"/>
</dbReference>